<sequence length="378" mass="41048">MCDTPPNWETIQLPPEHILQHHAHCHPTDVDRSQEDYHAVGLGGLAAMATADDQHLVAGLSAARPWNIDAPGPSRQHRGPRVVAAFDPPPPKEEHYRAVLTPRPAQEDAFVALLPHLPEPEAFAPLLQGVRDSVMREQAAGRLVLVGEIGLDAFARVRIRPTHSAANDAEGAQTPAEAVLGLRNRLSPFKTTLSHQAAIARLQLDIAITLAVPASIHCVNAPGATLDLLQRARAHHGPASFARTNICIHSCGGMSPAFLAQTARALPNAFFSPSVSVTARSGAARAVVGVVPRERLLVESDAPDVRAVTHLVWAAAAWIAECRGWRLEGAETAEWEPGVEDEDEVFDEKGRVRALREDEVWAVRMLERNWARFMGMDV</sequence>
<dbReference type="InterPro" id="IPR053044">
    <property type="entry name" value="Metallo-hydrolase/TatD-type"/>
</dbReference>
<evidence type="ECO:0000313" key="1">
    <source>
        <dbReference type="EMBL" id="EJT47074.1"/>
    </source>
</evidence>
<proteinExistence type="predicted"/>
<dbReference type="RefSeq" id="XP_014178035.1">
    <property type="nucleotide sequence ID" value="XM_014322560.1"/>
</dbReference>
<name>J6ERF2_TRIAS</name>
<dbReference type="InterPro" id="IPR032466">
    <property type="entry name" value="Metal_Hydrolase"/>
</dbReference>
<dbReference type="VEuPathDB" id="FungiDB:A1Q1_04183"/>
<protein>
    <recommendedName>
        <fullName evidence="3">Metallo-dependent hydrolase</fullName>
    </recommendedName>
</protein>
<dbReference type="OrthoDB" id="413993at2759"/>
<evidence type="ECO:0000313" key="2">
    <source>
        <dbReference type="Proteomes" id="UP000002748"/>
    </source>
</evidence>
<dbReference type="KEGG" id="tasa:A1Q1_04183"/>
<comment type="caution">
    <text evidence="1">The sequence shown here is derived from an EMBL/GenBank/DDBJ whole genome shotgun (WGS) entry which is preliminary data.</text>
</comment>
<dbReference type="PANTHER" id="PTHR47345">
    <property type="entry name" value="CUT9-INTERACTING PROTEIN SCN1"/>
    <property type="match status" value="1"/>
</dbReference>
<dbReference type="InterPro" id="IPR001130">
    <property type="entry name" value="TatD-like"/>
</dbReference>
<dbReference type="SUPFAM" id="SSF51556">
    <property type="entry name" value="Metallo-dependent hydrolases"/>
    <property type="match status" value="1"/>
</dbReference>
<dbReference type="Pfam" id="PF01026">
    <property type="entry name" value="TatD_DNase"/>
    <property type="match status" value="1"/>
</dbReference>
<accession>J6ERF2</accession>
<evidence type="ECO:0008006" key="3">
    <source>
        <dbReference type="Google" id="ProtNLM"/>
    </source>
</evidence>
<gene>
    <name evidence="1" type="ORF">A1Q1_04183</name>
</gene>
<dbReference type="GO" id="GO:0016788">
    <property type="term" value="F:hydrolase activity, acting on ester bonds"/>
    <property type="evidence" value="ECO:0007669"/>
    <property type="project" value="InterPro"/>
</dbReference>
<dbReference type="AlphaFoldDB" id="J6ERF2"/>
<dbReference type="GeneID" id="25987696"/>
<dbReference type="PANTHER" id="PTHR47345:SF1">
    <property type="entry name" value="CUT9-INTERACTING PROTEIN SCN1"/>
    <property type="match status" value="1"/>
</dbReference>
<reference evidence="1 2" key="1">
    <citation type="journal article" date="2012" name="Eukaryot. Cell">
        <title>Draft genome sequence of CBS 2479, the standard type strain of Trichosporon asahii.</title>
        <authorList>
            <person name="Yang R.Y."/>
            <person name="Li H.T."/>
            <person name="Zhu H."/>
            <person name="Zhou G.P."/>
            <person name="Wang M."/>
            <person name="Wang L."/>
        </authorList>
    </citation>
    <scope>NUCLEOTIDE SEQUENCE [LARGE SCALE GENOMIC DNA]</scope>
    <source>
        <strain evidence="2">ATCC 90039 / CBS 2479 / JCM 2466 / KCTC 7840 / NCYC 2677 / UAMH 7654</strain>
    </source>
</reference>
<dbReference type="EMBL" id="ALBS01000264">
    <property type="protein sequence ID" value="EJT47074.1"/>
    <property type="molecule type" value="Genomic_DNA"/>
</dbReference>
<dbReference type="HOGENOM" id="CLU_031506_3_2_1"/>
<organism evidence="1 2">
    <name type="scientific">Trichosporon asahii var. asahii (strain ATCC 90039 / CBS 2479 / JCM 2466 / KCTC 7840 / NBRC 103889/ NCYC 2677 / UAMH 7654)</name>
    <name type="common">Yeast</name>
    <dbReference type="NCBI Taxonomy" id="1186058"/>
    <lineage>
        <taxon>Eukaryota</taxon>
        <taxon>Fungi</taxon>
        <taxon>Dikarya</taxon>
        <taxon>Basidiomycota</taxon>
        <taxon>Agaricomycotina</taxon>
        <taxon>Tremellomycetes</taxon>
        <taxon>Trichosporonales</taxon>
        <taxon>Trichosporonaceae</taxon>
        <taxon>Trichosporon</taxon>
    </lineage>
</organism>
<dbReference type="Proteomes" id="UP000002748">
    <property type="component" value="Unassembled WGS sequence"/>
</dbReference>
<dbReference type="Gene3D" id="3.20.20.140">
    <property type="entry name" value="Metal-dependent hydrolases"/>
    <property type="match status" value="1"/>
</dbReference>